<dbReference type="RefSeq" id="WP_092022978.1">
    <property type="nucleotide sequence ID" value="NZ_FOUE01000003.1"/>
</dbReference>
<gene>
    <name evidence="3" type="ORF">SAMN04487963_2486</name>
</gene>
<keyword evidence="2" id="KW-0732">Signal</keyword>
<organism evidence="3 4">
    <name type="scientific">Marinobacter zhejiangensis</name>
    <dbReference type="NCBI Taxonomy" id="488535"/>
    <lineage>
        <taxon>Bacteria</taxon>
        <taxon>Pseudomonadati</taxon>
        <taxon>Pseudomonadota</taxon>
        <taxon>Gammaproteobacteria</taxon>
        <taxon>Pseudomonadales</taxon>
        <taxon>Marinobacteraceae</taxon>
        <taxon>Marinobacter</taxon>
    </lineage>
</organism>
<dbReference type="PROSITE" id="PS51257">
    <property type="entry name" value="PROKAR_LIPOPROTEIN"/>
    <property type="match status" value="1"/>
</dbReference>
<dbReference type="STRING" id="488535.SAMN04487963_2486"/>
<name>A0A1I4QN83_9GAMM</name>
<evidence type="ECO:0000313" key="3">
    <source>
        <dbReference type="EMBL" id="SFM41578.1"/>
    </source>
</evidence>
<feature type="signal peptide" evidence="2">
    <location>
        <begin position="1"/>
        <end position="19"/>
    </location>
</feature>
<feature type="chain" id="PRO_5011555709" evidence="2">
    <location>
        <begin position="20"/>
        <end position="731"/>
    </location>
</feature>
<evidence type="ECO:0000256" key="2">
    <source>
        <dbReference type="SAM" id="SignalP"/>
    </source>
</evidence>
<evidence type="ECO:0000313" key="4">
    <source>
        <dbReference type="Proteomes" id="UP000198519"/>
    </source>
</evidence>
<sequence length="731" mass="77800">MPKVRLPVLPPLFCAVMLAACGGSDAVSEAGSRPNSFPEGTNALEDFDTGSTGDSNNASGLASNELRVTVEVPRSVAPDGELTRRNLRIVEPDRLEVYQTDSSLRQLASVDITIRKEDSGRHIISFNDGLPVGPNIVIEASVGNTILRSLAADEDRDVKINPFSEYLVNNGLGSYTSSEFDQVMECVDSESESLCLNKYVWATVNDQVHDFEISIPDNYSVPMAVSMLANRPDFANYVARMTDYALIDSSSAGAITASAIDFNSVLLGIELGQSFREPSLNNPGQWGVRIAQEEVLQDVNGVAYVYPGLTLTNFDVFNVRVTSLASDVPYIRETLMQTNGNGFYKRGSDTWALNGHTTAPGAATLQDDLRLVTGRALYQSITGRDSSEVIGWTRNPFYLDAYVGGGDTPTEVLAGYFSAGKAIELIETGGELKRQDTLEDHYLSVFEVNLARSQDFALSTLDGKTYNVISFSMLLTGNNAAIPMSIASDVGSWSLADAGSPETALAVTESLTFQGLERVGSDGTIATTTGARLASGRALSLRPSQLSTGAQNTGRLDLSVGNGNTGTIIGASSPDGTLLAFNLNDVLDGNGPDDLGDGLIVAAEQSTSPAPDTGSYRLQGFAFGLETDSNRLMHFQDATLTLDSPISATLQLNGLEIQHTVSSQSVGKPASMADQLSLAYTDNGSGRIALTNGNLELTGFVTADQQTMFLRLVDNSAAEKVLGLVMATRLP</sequence>
<evidence type="ECO:0000256" key="1">
    <source>
        <dbReference type="SAM" id="MobiDB-lite"/>
    </source>
</evidence>
<keyword evidence="4" id="KW-1185">Reference proteome</keyword>
<dbReference type="Proteomes" id="UP000198519">
    <property type="component" value="Unassembled WGS sequence"/>
</dbReference>
<protein>
    <submittedName>
        <fullName evidence="3">Uncharacterized protein</fullName>
    </submittedName>
</protein>
<dbReference type="AlphaFoldDB" id="A0A1I4QN83"/>
<proteinExistence type="predicted"/>
<reference evidence="4" key="1">
    <citation type="submission" date="2016-10" db="EMBL/GenBank/DDBJ databases">
        <authorList>
            <person name="Varghese N."/>
            <person name="Submissions S."/>
        </authorList>
    </citation>
    <scope>NUCLEOTIDE SEQUENCE [LARGE SCALE GENOMIC DNA]</scope>
    <source>
        <strain evidence="4">CGMCC 1.7061</strain>
    </source>
</reference>
<dbReference type="EMBL" id="FOUE01000003">
    <property type="protein sequence ID" value="SFM41578.1"/>
    <property type="molecule type" value="Genomic_DNA"/>
</dbReference>
<feature type="region of interest" description="Disordered" evidence="1">
    <location>
        <begin position="27"/>
        <end position="62"/>
    </location>
</feature>
<dbReference type="OrthoDB" id="6178054at2"/>
<accession>A0A1I4QN83</accession>
<feature type="compositionally biased region" description="Polar residues" evidence="1">
    <location>
        <begin position="49"/>
        <end position="62"/>
    </location>
</feature>